<gene>
    <name evidence="1" type="ORF">D3273_17140</name>
</gene>
<protein>
    <submittedName>
        <fullName evidence="1">Uncharacterized protein</fullName>
    </submittedName>
</protein>
<name>A0A4Q2U6U7_9HYPH</name>
<reference evidence="1 2" key="2">
    <citation type="submission" date="2019-02" db="EMBL/GenBank/DDBJ databases">
        <title>'Lichenibacterium ramalinii' gen. nov. sp. nov., 'Lichenibacterium minor' gen. nov. sp. nov.</title>
        <authorList>
            <person name="Pankratov T."/>
        </authorList>
    </citation>
    <scope>NUCLEOTIDE SEQUENCE [LARGE SCALE GENOMIC DNA]</scope>
    <source>
        <strain evidence="1 2">RmlP026</strain>
    </source>
</reference>
<proteinExistence type="predicted"/>
<dbReference type="Proteomes" id="UP000290759">
    <property type="component" value="Unassembled WGS sequence"/>
</dbReference>
<evidence type="ECO:0000313" key="1">
    <source>
        <dbReference type="EMBL" id="RYC30737.1"/>
    </source>
</evidence>
<evidence type="ECO:0000313" key="2">
    <source>
        <dbReference type="Proteomes" id="UP000290759"/>
    </source>
</evidence>
<comment type="caution">
    <text evidence="1">The sequence shown here is derived from an EMBL/GenBank/DDBJ whole genome shotgun (WGS) entry which is preliminary data.</text>
</comment>
<keyword evidence="2" id="KW-1185">Reference proteome</keyword>
<dbReference type="OrthoDB" id="9927288at2"/>
<dbReference type="AlphaFoldDB" id="A0A4Q2U6U7"/>
<dbReference type="RefSeq" id="WP_129228113.1">
    <property type="nucleotide sequence ID" value="NZ_QYBB01000021.1"/>
</dbReference>
<organism evidence="1 2">
    <name type="scientific">Lichenibacterium minor</name>
    <dbReference type="NCBI Taxonomy" id="2316528"/>
    <lineage>
        <taxon>Bacteria</taxon>
        <taxon>Pseudomonadati</taxon>
        <taxon>Pseudomonadota</taxon>
        <taxon>Alphaproteobacteria</taxon>
        <taxon>Hyphomicrobiales</taxon>
        <taxon>Lichenihabitantaceae</taxon>
        <taxon>Lichenibacterium</taxon>
    </lineage>
</organism>
<reference evidence="1 2" key="1">
    <citation type="submission" date="2018-12" db="EMBL/GenBank/DDBJ databases">
        <authorList>
            <person name="Grouzdev D.S."/>
            <person name="Krutkina M.S."/>
        </authorList>
    </citation>
    <scope>NUCLEOTIDE SEQUENCE [LARGE SCALE GENOMIC DNA]</scope>
    <source>
        <strain evidence="1 2">RmlP026</strain>
    </source>
</reference>
<sequence length="73" mass="7998">MPAYRLMSTRHHPDGSVETPSAVELAACDDHDADEQARRYPLEDFVEGADYAWLVDERGSVVCAFAVAVGRCA</sequence>
<dbReference type="EMBL" id="QYBB01000021">
    <property type="protein sequence ID" value="RYC30737.1"/>
    <property type="molecule type" value="Genomic_DNA"/>
</dbReference>
<accession>A0A4Q2U6U7</accession>